<evidence type="ECO:0000313" key="2">
    <source>
        <dbReference type="Proteomes" id="UP000249061"/>
    </source>
</evidence>
<accession>A0A2W5TZ16</accession>
<dbReference type="EMBL" id="QFQP01000002">
    <property type="protein sequence ID" value="PZR17536.1"/>
    <property type="molecule type" value="Genomic_DNA"/>
</dbReference>
<sequence length="441" mass="45616">MTVATENSRSTYTGNGVATSFNTGFYFLQASHLHVTLELVGVAPTVLTNGVHFSTTMPASVGANGSITMFTPPPSGAKLVIERDVPFTQLTSYRIQGTFNRGTHEDGYDLDVMMAQQLDRRITDLESISAPSAGVAGDGLYVNAGTWNVGPGNGVKVNANDVEVIYGDDPGEMSQAYHTGSGNFAGGLNKAAHVDHVHDVPIGSPAALAVGDAGDPGGLTTALAAADHRHQVPIGTPVAVSKSANAQGSSQLFAAADHKHDVATAAAVELTDSTNAEGNATTLARSNHTHSHGVRGGGTLHALATTSTPGFMSAADKLKLDGLLATTELTAEVDTFTLTPTTLINFKPVNDGATYIDVRVVAFRMDNGSQAAGYGIRATVKNWAGGVVLVGQARLHTDQESTAAWDVTLSVSSPGVIIAVTGANDVPIKWVAEVRLTTAYI</sequence>
<dbReference type="Proteomes" id="UP000249061">
    <property type="component" value="Unassembled WGS sequence"/>
</dbReference>
<reference evidence="1 2" key="1">
    <citation type="submission" date="2017-08" db="EMBL/GenBank/DDBJ databases">
        <title>Infants hospitalized years apart are colonized by the same room-sourced microbial strains.</title>
        <authorList>
            <person name="Brooks B."/>
            <person name="Olm M.R."/>
            <person name="Firek B.A."/>
            <person name="Baker R."/>
            <person name="Thomas B.C."/>
            <person name="Morowitz M.J."/>
            <person name="Banfield J.F."/>
        </authorList>
    </citation>
    <scope>NUCLEOTIDE SEQUENCE [LARGE SCALE GENOMIC DNA]</scope>
    <source>
        <strain evidence="1">S2_003_000_R2_14</strain>
    </source>
</reference>
<dbReference type="AlphaFoldDB" id="A0A2W5TZ16"/>
<proteinExistence type="predicted"/>
<organism evidence="1 2">
    <name type="scientific">Archangium gephyra</name>
    <dbReference type="NCBI Taxonomy" id="48"/>
    <lineage>
        <taxon>Bacteria</taxon>
        <taxon>Pseudomonadati</taxon>
        <taxon>Myxococcota</taxon>
        <taxon>Myxococcia</taxon>
        <taxon>Myxococcales</taxon>
        <taxon>Cystobacterineae</taxon>
        <taxon>Archangiaceae</taxon>
        <taxon>Archangium</taxon>
    </lineage>
</organism>
<name>A0A2W5TZ16_9BACT</name>
<comment type="caution">
    <text evidence="1">The sequence shown here is derived from an EMBL/GenBank/DDBJ whole genome shotgun (WGS) entry which is preliminary data.</text>
</comment>
<evidence type="ECO:0000313" key="1">
    <source>
        <dbReference type="EMBL" id="PZR17536.1"/>
    </source>
</evidence>
<gene>
    <name evidence="1" type="ORF">DI536_04275</name>
</gene>
<protein>
    <submittedName>
        <fullName evidence="1">Uncharacterized protein</fullName>
    </submittedName>
</protein>